<evidence type="ECO:0000256" key="5">
    <source>
        <dbReference type="ARBA" id="ARBA00023002"/>
    </source>
</evidence>
<keyword evidence="4" id="KW-0862">Zinc</keyword>
<comment type="cofactor">
    <cofactor evidence="1">
        <name>Zn(2+)</name>
        <dbReference type="ChEBI" id="CHEBI:29105"/>
    </cofactor>
</comment>
<protein>
    <recommendedName>
        <fullName evidence="6">Enoyl reductase (ER) domain-containing protein</fullName>
    </recommendedName>
</protein>
<dbReference type="PANTHER" id="PTHR43161:SF23">
    <property type="entry name" value="(R,R)-BUTANEDIOL DEHYDROGENASE-RELATED"/>
    <property type="match status" value="1"/>
</dbReference>
<dbReference type="SUPFAM" id="SSF51735">
    <property type="entry name" value="NAD(P)-binding Rossmann-fold domains"/>
    <property type="match status" value="1"/>
</dbReference>
<evidence type="ECO:0000313" key="7">
    <source>
        <dbReference type="EMBL" id="SMY26150.1"/>
    </source>
</evidence>
<dbReference type="GO" id="GO:0046872">
    <property type="term" value="F:metal ion binding"/>
    <property type="evidence" value="ECO:0007669"/>
    <property type="project" value="UniProtKB-KW"/>
</dbReference>
<accession>A0A1Y6LRS7</accession>
<dbReference type="InterPro" id="IPR020843">
    <property type="entry name" value="ER"/>
</dbReference>
<evidence type="ECO:0000256" key="2">
    <source>
        <dbReference type="ARBA" id="ARBA00008072"/>
    </source>
</evidence>
<dbReference type="InterPro" id="IPR036291">
    <property type="entry name" value="NAD(P)-bd_dom_sf"/>
</dbReference>
<dbReference type="Gene3D" id="3.90.180.10">
    <property type="entry name" value="Medium-chain alcohol dehydrogenases, catalytic domain"/>
    <property type="match status" value="1"/>
</dbReference>
<dbReference type="Pfam" id="PF00107">
    <property type="entry name" value="ADH_zinc_N"/>
    <property type="match status" value="1"/>
</dbReference>
<dbReference type="PANTHER" id="PTHR43161">
    <property type="entry name" value="SORBITOL DEHYDROGENASE"/>
    <property type="match status" value="1"/>
</dbReference>
<reference evidence="7 8" key="1">
    <citation type="submission" date="2016-10" db="EMBL/GenBank/DDBJ databases">
        <authorList>
            <person name="Varghese N."/>
        </authorList>
    </citation>
    <scope>NUCLEOTIDE SEQUENCE [LARGE SCALE GENOMIC DNA]</scope>
</reference>
<dbReference type="GO" id="GO:0000721">
    <property type="term" value="F:(R,R)-butanediol dehydrogenase activity"/>
    <property type="evidence" value="ECO:0007669"/>
    <property type="project" value="TreeGrafter"/>
</dbReference>
<dbReference type="CDD" id="cd08233">
    <property type="entry name" value="butanediol_DH_like"/>
    <property type="match status" value="1"/>
</dbReference>
<dbReference type="SMART" id="SM00829">
    <property type="entry name" value="PKS_ER"/>
    <property type="match status" value="1"/>
</dbReference>
<comment type="similarity">
    <text evidence="2">Belongs to the zinc-containing alcohol dehydrogenase family.</text>
</comment>
<keyword evidence="3" id="KW-0479">Metal-binding</keyword>
<dbReference type="AlphaFoldDB" id="A0A1Y6LRS7"/>
<dbReference type="SUPFAM" id="SSF50129">
    <property type="entry name" value="GroES-like"/>
    <property type="match status" value="1"/>
</dbReference>
<evidence type="ECO:0000313" key="8">
    <source>
        <dbReference type="Proteomes" id="UP000215453"/>
    </source>
</evidence>
<dbReference type="Pfam" id="PF08240">
    <property type="entry name" value="ADH_N"/>
    <property type="match status" value="1"/>
</dbReference>
<evidence type="ECO:0000256" key="3">
    <source>
        <dbReference type="ARBA" id="ARBA00022723"/>
    </source>
</evidence>
<evidence type="ECO:0000256" key="1">
    <source>
        <dbReference type="ARBA" id="ARBA00001947"/>
    </source>
</evidence>
<evidence type="ECO:0000259" key="6">
    <source>
        <dbReference type="SMART" id="SM00829"/>
    </source>
</evidence>
<dbReference type="GO" id="GO:0005737">
    <property type="term" value="C:cytoplasm"/>
    <property type="evidence" value="ECO:0007669"/>
    <property type="project" value="TreeGrafter"/>
</dbReference>
<dbReference type="Proteomes" id="UP000215453">
    <property type="component" value="Chromosome 7"/>
</dbReference>
<dbReference type="InterPro" id="IPR011032">
    <property type="entry name" value="GroES-like_sf"/>
</dbReference>
<dbReference type="GO" id="GO:0034079">
    <property type="term" value="P:butanediol biosynthetic process"/>
    <property type="evidence" value="ECO:0007669"/>
    <property type="project" value="TreeGrafter"/>
</dbReference>
<gene>
    <name evidence="7" type="ORF">ZT1A5_G7592</name>
</gene>
<organism evidence="7 8">
    <name type="scientific">Zymoseptoria tritici ST99CH_1A5</name>
    <dbReference type="NCBI Taxonomy" id="1276529"/>
    <lineage>
        <taxon>Eukaryota</taxon>
        <taxon>Fungi</taxon>
        <taxon>Dikarya</taxon>
        <taxon>Ascomycota</taxon>
        <taxon>Pezizomycotina</taxon>
        <taxon>Dothideomycetes</taxon>
        <taxon>Dothideomycetidae</taxon>
        <taxon>Mycosphaerellales</taxon>
        <taxon>Mycosphaerellaceae</taxon>
        <taxon>Zymoseptoria</taxon>
    </lineage>
</organism>
<keyword evidence="5" id="KW-0560">Oxidoreductase</keyword>
<sequence>MQAARFHAANDIRVESIPKPPPSSNQVLIEIDWCGICGTDLHEYIAGPIAIRPHSHPHPLTNTTYPVTLGHEFCGRVVETSPSSSLQVGQRVMIDPRINCKDACHSCNHGIDNLCSSWGFLGLHSPTGGGFSQYAAVDARMCYALPDSVRMDEAALIEPLAVARHALAVSEIPRGDWPAKSVLVLGGGPIGLAVLWDLRAVGAKMLFVSEPTEVRSRHTKDLASHVFNPREVDVAEECRTSTDGLGVDVVFDCAGIQAALKVGMDALKIRGVYVNVAGWEKEFSVPFGPAMTKELTVKFTLAYDYKDFQDVVDDFVAGKFEGVEKMITSRIALQDVVTKGFDELINNKDEHVKILVTPREDFLAAQT</sequence>
<dbReference type="EMBL" id="LT882682">
    <property type="protein sequence ID" value="SMY26150.1"/>
    <property type="molecule type" value="Genomic_DNA"/>
</dbReference>
<dbReference type="InterPro" id="IPR013149">
    <property type="entry name" value="ADH-like_C"/>
</dbReference>
<dbReference type="Gene3D" id="3.40.50.720">
    <property type="entry name" value="NAD(P)-binding Rossmann-like Domain"/>
    <property type="match status" value="1"/>
</dbReference>
<evidence type="ECO:0000256" key="4">
    <source>
        <dbReference type="ARBA" id="ARBA00022833"/>
    </source>
</evidence>
<dbReference type="InterPro" id="IPR013154">
    <property type="entry name" value="ADH-like_N"/>
</dbReference>
<proteinExistence type="inferred from homology"/>
<feature type="domain" description="Enoyl reductase (ER)" evidence="6">
    <location>
        <begin position="7"/>
        <end position="356"/>
    </location>
</feature>
<name>A0A1Y6LRS7_ZYMTR</name>